<dbReference type="SUPFAM" id="SSF54506">
    <property type="entry name" value="Diaminopimelate epimerase-like"/>
    <property type="match status" value="1"/>
</dbReference>
<dbReference type="Gene3D" id="3.10.310.10">
    <property type="entry name" value="Diaminopimelate Epimerase, Chain A, domain 1"/>
    <property type="match status" value="2"/>
</dbReference>
<proteinExistence type="inferred from homology"/>
<dbReference type="PANTHER" id="PTHR13774:SF39">
    <property type="entry name" value="BIOSYNTHESIS PROTEIN, PUTATIVE-RELATED"/>
    <property type="match status" value="1"/>
</dbReference>
<dbReference type="RefSeq" id="WP_187718532.1">
    <property type="nucleotide sequence ID" value="NZ_JACTAH010000002.1"/>
</dbReference>
<dbReference type="Pfam" id="PF02567">
    <property type="entry name" value="PhzC-PhzF"/>
    <property type="match status" value="1"/>
</dbReference>
<keyword evidence="2 4" id="KW-0413">Isomerase</keyword>
<gene>
    <name evidence="4" type="ORF">IFO67_12580</name>
</gene>
<dbReference type="Pfam" id="PF01361">
    <property type="entry name" value="Tautomerase"/>
    <property type="match status" value="1"/>
</dbReference>
<dbReference type="InterPro" id="IPR014347">
    <property type="entry name" value="Tautomerase/MIF_sf"/>
</dbReference>
<comment type="caution">
    <text evidence="4">The sequence shown here is derived from an EMBL/GenBank/DDBJ whole genome shotgun (WGS) entry which is preliminary data.</text>
</comment>
<organism evidence="4 5">
    <name type="scientific">Thauera sedimentorum</name>
    <dbReference type="NCBI Taxonomy" id="2767595"/>
    <lineage>
        <taxon>Bacteria</taxon>
        <taxon>Pseudomonadati</taxon>
        <taxon>Pseudomonadota</taxon>
        <taxon>Betaproteobacteria</taxon>
        <taxon>Rhodocyclales</taxon>
        <taxon>Zoogloeaceae</taxon>
        <taxon>Thauera</taxon>
    </lineage>
</organism>
<dbReference type="InterPro" id="IPR004370">
    <property type="entry name" value="4-OT-like_dom"/>
</dbReference>
<dbReference type="PANTHER" id="PTHR13774">
    <property type="entry name" value="PHENAZINE BIOSYNTHESIS PROTEIN"/>
    <property type="match status" value="1"/>
</dbReference>
<dbReference type="InterPro" id="IPR003719">
    <property type="entry name" value="Phenazine_PhzF-like"/>
</dbReference>
<dbReference type="NCBIfam" id="TIGR00654">
    <property type="entry name" value="PhzF_family"/>
    <property type="match status" value="1"/>
</dbReference>
<evidence type="ECO:0000256" key="1">
    <source>
        <dbReference type="ARBA" id="ARBA00008270"/>
    </source>
</evidence>
<evidence type="ECO:0000259" key="3">
    <source>
        <dbReference type="Pfam" id="PF01361"/>
    </source>
</evidence>
<accession>A0ABR9BCF3</accession>
<evidence type="ECO:0000313" key="5">
    <source>
        <dbReference type="Proteomes" id="UP000603602"/>
    </source>
</evidence>
<sequence length="347" mass="36989">MPYVNVQITKGATRAQKARIVRDVTDSLVDVLGKRPEHIHVVIQEITEEDWGYCGMLTDDWKRSQASGQEAPGSLYRLSAFTTTPEGGNPAGVWIGDRLPPPAEMLRIAQEVGYSETAFLAPAAGKRRTVRYYSPEAEVPFCGHATIAAGVKLGALDGEGEYRFDTAAGEVAVSVSSVDGLPAAALTSVAPKQARPSAELLSRILQTLAWRETELDPAIPPMLAFAGAWHLVLAAASAERLARLDYDFDALKQLMLEADLTTIQLVWRESADFFHARDPFPVGGVVEDPATGAAAAALGGYLRDAGLIAAPARITILQGETMGRPSHLEVRIPSAGGIVVSGHAVDL</sequence>
<dbReference type="GO" id="GO:0016853">
    <property type="term" value="F:isomerase activity"/>
    <property type="evidence" value="ECO:0007669"/>
    <property type="project" value="UniProtKB-KW"/>
</dbReference>
<dbReference type="Gene3D" id="3.30.429.10">
    <property type="entry name" value="Macrophage Migration Inhibitory Factor"/>
    <property type="match status" value="1"/>
</dbReference>
<dbReference type="Proteomes" id="UP000603602">
    <property type="component" value="Unassembled WGS sequence"/>
</dbReference>
<name>A0ABR9BCF3_9RHOO</name>
<protein>
    <submittedName>
        <fullName evidence="4">PhzF family phenazine biosynthesis isomerase</fullName>
    </submittedName>
</protein>
<dbReference type="EMBL" id="JACYTO010000002">
    <property type="protein sequence ID" value="MBD8503723.1"/>
    <property type="molecule type" value="Genomic_DNA"/>
</dbReference>
<reference evidence="5" key="1">
    <citation type="submission" date="2023-07" db="EMBL/GenBank/DDBJ databases">
        <title>Thauera sp. CAU 1555 isolated from sand of Yaerae Beach.</title>
        <authorList>
            <person name="Kim W."/>
        </authorList>
    </citation>
    <scope>NUCLEOTIDE SEQUENCE [LARGE SCALE GENOMIC DNA]</scope>
    <source>
        <strain evidence="5">CAU 1555</strain>
    </source>
</reference>
<comment type="similarity">
    <text evidence="1">Belongs to the PhzF family.</text>
</comment>
<evidence type="ECO:0000313" key="4">
    <source>
        <dbReference type="EMBL" id="MBD8503723.1"/>
    </source>
</evidence>
<dbReference type="SUPFAM" id="SSF55331">
    <property type="entry name" value="Tautomerase/MIF"/>
    <property type="match status" value="1"/>
</dbReference>
<keyword evidence="5" id="KW-1185">Reference proteome</keyword>
<evidence type="ECO:0000256" key="2">
    <source>
        <dbReference type="ARBA" id="ARBA00023235"/>
    </source>
</evidence>
<feature type="domain" description="4-oxalocrotonate tautomerase-like" evidence="3">
    <location>
        <begin position="2"/>
        <end position="53"/>
    </location>
</feature>